<dbReference type="Pfam" id="PF00106">
    <property type="entry name" value="adh_short"/>
    <property type="match status" value="1"/>
</dbReference>
<comment type="similarity">
    <text evidence="1 2">Belongs to the short-chain dehydrogenases/reductases (SDR) family.</text>
</comment>
<dbReference type="Gene3D" id="3.40.50.720">
    <property type="entry name" value="NAD(P)-binding Rossmann-like Domain"/>
    <property type="match status" value="1"/>
</dbReference>
<dbReference type="PANTHER" id="PTHR42879">
    <property type="entry name" value="3-OXOACYL-(ACYL-CARRIER-PROTEIN) REDUCTASE"/>
    <property type="match status" value="1"/>
</dbReference>
<dbReference type="FunFam" id="3.40.50.720:FF:000084">
    <property type="entry name" value="Short-chain dehydrogenase reductase"/>
    <property type="match status" value="1"/>
</dbReference>
<dbReference type="SUPFAM" id="SSF51735">
    <property type="entry name" value="NAD(P)-binding Rossmann-fold domains"/>
    <property type="match status" value="1"/>
</dbReference>
<evidence type="ECO:0000313" key="4">
    <source>
        <dbReference type="Proteomes" id="UP000430404"/>
    </source>
</evidence>
<sequence>MDMSFQVEGKVAVVTGGSSGIGLAAVEILVAEGAKVAWCGRDEQRLAASKLYILEKYPHANIFTSICNVLDKEDVKRFAQQVNQNLGNVDMLINNAGQGRVSNFENTQDEDWMKEIELKYFSVLHPVRAFLNDLKHSAYGSITNVNSLLALQPEPHMIATSSARAALLNLTHSLAHEFTQYGVRVNSILLGMVESAQWKRRFETRSDPNATWEQWTGNIAKNRGIPMQRLGKPEEPARALVFLASPLASYTTGSTLDVSGGFNKHL</sequence>
<dbReference type="PRINTS" id="PR00081">
    <property type="entry name" value="GDHRDH"/>
</dbReference>
<evidence type="ECO:0000256" key="2">
    <source>
        <dbReference type="RuleBase" id="RU000363"/>
    </source>
</evidence>
<reference evidence="3 4" key="1">
    <citation type="submission" date="2019-10" db="EMBL/GenBank/DDBJ databases">
        <authorList>
            <person name="Karimi E."/>
        </authorList>
    </citation>
    <scope>NUCLEOTIDE SEQUENCE [LARGE SCALE GENOMIC DNA]</scope>
    <source>
        <strain evidence="3">Acinetobacter sp. 8BE</strain>
    </source>
</reference>
<dbReference type="PANTHER" id="PTHR42879:SF6">
    <property type="entry name" value="NADPH-DEPENDENT REDUCTASE BACG"/>
    <property type="match status" value="1"/>
</dbReference>
<dbReference type="AlphaFoldDB" id="A0A653KAJ6"/>
<proteinExistence type="inferred from homology"/>
<accession>A0A653KAJ6</accession>
<dbReference type="Proteomes" id="UP000430404">
    <property type="component" value="Unassembled WGS sequence"/>
</dbReference>
<dbReference type="EMBL" id="CABWKZ010000045">
    <property type="protein sequence ID" value="VXA58010.1"/>
    <property type="molecule type" value="Genomic_DNA"/>
</dbReference>
<evidence type="ECO:0000313" key="3">
    <source>
        <dbReference type="EMBL" id="VXA58010.1"/>
    </source>
</evidence>
<evidence type="ECO:0000256" key="1">
    <source>
        <dbReference type="ARBA" id="ARBA00006484"/>
    </source>
</evidence>
<protein>
    <submittedName>
        <fullName evidence="3">Putative short-chain dehydrogenase</fullName>
    </submittedName>
</protein>
<name>A0A653KAJ6_9GAMM</name>
<organism evidence="3 4">
    <name type="scientific">Acinetobacter proteolyticus</name>
    <dbReference type="NCBI Taxonomy" id="1776741"/>
    <lineage>
        <taxon>Bacteria</taxon>
        <taxon>Pseudomonadati</taxon>
        <taxon>Pseudomonadota</taxon>
        <taxon>Gammaproteobacteria</taxon>
        <taxon>Moraxellales</taxon>
        <taxon>Moraxellaceae</taxon>
        <taxon>Acinetobacter</taxon>
    </lineage>
</organism>
<dbReference type="InterPro" id="IPR050259">
    <property type="entry name" value="SDR"/>
</dbReference>
<dbReference type="CDD" id="cd05344">
    <property type="entry name" value="BKR_like_SDR_like"/>
    <property type="match status" value="1"/>
</dbReference>
<dbReference type="InterPro" id="IPR002347">
    <property type="entry name" value="SDR_fam"/>
</dbReference>
<dbReference type="PRINTS" id="PR00080">
    <property type="entry name" value="SDRFAMILY"/>
</dbReference>
<dbReference type="NCBIfam" id="NF005468">
    <property type="entry name" value="PRK07062.1"/>
    <property type="match status" value="1"/>
</dbReference>
<gene>
    <name evidence="3" type="ORF">ACI8B_50495</name>
</gene>
<dbReference type="InterPro" id="IPR036291">
    <property type="entry name" value="NAD(P)-bd_dom_sf"/>
</dbReference>